<reference evidence="7 8" key="1">
    <citation type="journal article" date="2016" name="Nat. Commun.">
        <title>Thousands of microbial genomes shed light on interconnected biogeochemical processes in an aquifer system.</title>
        <authorList>
            <person name="Anantharaman K."/>
            <person name="Brown C.T."/>
            <person name="Hug L.A."/>
            <person name="Sharon I."/>
            <person name="Castelle C.J."/>
            <person name="Probst A.J."/>
            <person name="Thomas B.C."/>
            <person name="Singh A."/>
            <person name="Wilkins M.J."/>
            <person name="Karaoz U."/>
            <person name="Brodie E.L."/>
            <person name="Williams K.H."/>
            <person name="Hubbard S.S."/>
            <person name="Banfield J.F."/>
        </authorList>
    </citation>
    <scope>NUCLEOTIDE SEQUENCE [LARGE SCALE GENOMIC DNA]</scope>
</reference>
<evidence type="ECO:0000256" key="5">
    <source>
        <dbReference type="SAM" id="SignalP"/>
    </source>
</evidence>
<comment type="caution">
    <text evidence="7">The sequence shown here is derived from an EMBL/GenBank/DDBJ whole genome shotgun (WGS) entry which is preliminary data.</text>
</comment>
<dbReference type="Gene3D" id="3.40.390.10">
    <property type="entry name" value="Collagenase (Catalytic Domain)"/>
    <property type="match status" value="1"/>
</dbReference>
<evidence type="ECO:0000256" key="4">
    <source>
        <dbReference type="ARBA" id="ARBA00022833"/>
    </source>
</evidence>
<dbReference type="EMBL" id="MFEG01000008">
    <property type="protein sequence ID" value="OGE76393.1"/>
    <property type="molecule type" value="Genomic_DNA"/>
</dbReference>
<feature type="signal peptide" evidence="5">
    <location>
        <begin position="1"/>
        <end position="23"/>
    </location>
</feature>
<evidence type="ECO:0000256" key="2">
    <source>
        <dbReference type="ARBA" id="ARBA00022723"/>
    </source>
</evidence>
<keyword evidence="1" id="KW-0645">Protease</keyword>
<dbReference type="GO" id="GO:0008270">
    <property type="term" value="F:zinc ion binding"/>
    <property type="evidence" value="ECO:0007669"/>
    <property type="project" value="InterPro"/>
</dbReference>
<keyword evidence="3" id="KW-0378">Hydrolase</keyword>
<dbReference type="AlphaFoldDB" id="A0A1F5NFM8"/>
<dbReference type="Pfam" id="PF00413">
    <property type="entry name" value="Peptidase_M10"/>
    <property type="match status" value="1"/>
</dbReference>
<keyword evidence="5" id="KW-0732">Signal</keyword>
<evidence type="ECO:0000256" key="1">
    <source>
        <dbReference type="ARBA" id="ARBA00022670"/>
    </source>
</evidence>
<dbReference type="InterPro" id="IPR024079">
    <property type="entry name" value="MetalloPept_cat_dom_sf"/>
</dbReference>
<feature type="chain" id="PRO_5009520132" description="Peptidase M10 metallopeptidase domain-containing protein" evidence="5">
    <location>
        <begin position="24"/>
        <end position="275"/>
    </location>
</feature>
<dbReference type="GO" id="GO:0004222">
    <property type="term" value="F:metalloendopeptidase activity"/>
    <property type="evidence" value="ECO:0007669"/>
    <property type="project" value="InterPro"/>
</dbReference>
<dbReference type="PRINTS" id="PR00138">
    <property type="entry name" value="MATRIXIN"/>
</dbReference>
<dbReference type="SUPFAM" id="SSF55486">
    <property type="entry name" value="Metalloproteases ('zincins'), catalytic domain"/>
    <property type="match status" value="1"/>
</dbReference>
<feature type="domain" description="Peptidase M10 metallopeptidase" evidence="6">
    <location>
        <begin position="209"/>
        <end position="275"/>
    </location>
</feature>
<keyword evidence="4" id="KW-0862">Zinc</keyword>
<evidence type="ECO:0000313" key="8">
    <source>
        <dbReference type="Proteomes" id="UP000176547"/>
    </source>
</evidence>
<protein>
    <recommendedName>
        <fullName evidence="6">Peptidase M10 metallopeptidase domain-containing protein</fullName>
    </recommendedName>
</protein>
<organism evidence="7 8">
    <name type="scientific">Candidatus Doudnabacteria bacterium RIFCSPHIGHO2_01_52_17</name>
    <dbReference type="NCBI Taxonomy" id="1817820"/>
    <lineage>
        <taxon>Bacteria</taxon>
        <taxon>Candidatus Doudnaibacteriota</taxon>
    </lineage>
</organism>
<name>A0A1F5NFM8_9BACT</name>
<evidence type="ECO:0000259" key="6">
    <source>
        <dbReference type="Pfam" id="PF00413"/>
    </source>
</evidence>
<gene>
    <name evidence="7" type="ORF">A3K06_02675</name>
</gene>
<dbReference type="GO" id="GO:0031012">
    <property type="term" value="C:extracellular matrix"/>
    <property type="evidence" value="ECO:0007669"/>
    <property type="project" value="InterPro"/>
</dbReference>
<accession>A0A1F5NFM8</accession>
<evidence type="ECO:0000256" key="3">
    <source>
        <dbReference type="ARBA" id="ARBA00022801"/>
    </source>
</evidence>
<sequence length="275" mass="29621">MFKKALVFTTIGSLAFAANLAAAAPVGTENAKHFKLRSDAVEVAEGVYKLGRAYDAQTHELVEGYAIVHKKKGEAKPSGGQARLPACYGYLASGAKWKNLENWVVNQANNSALSDSFVLNTLSSGIAKWEDATDGIIGNGFGVNVLGDGNATSSILVADQTSPDNQNEVYFDNLGSDGTIAVTIVWGIFSGPTWNRRLVEWDQVYNTYYTWSANGETNKMDFGNIAVHELGHSVGMADIYSSSCTEVTMYGYAGFGETKKQTLAQPDINGINKLY</sequence>
<evidence type="ECO:0000313" key="7">
    <source>
        <dbReference type="EMBL" id="OGE76393.1"/>
    </source>
</evidence>
<dbReference type="GO" id="GO:0006508">
    <property type="term" value="P:proteolysis"/>
    <property type="evidence" value="ECO:0007669"/>
    <property type="project" value="UniProtKB-KW"/>
</dbReference>
<dbReference type="InterPro" id="IPR021190">
    <property type="entry name" value="Pept_M10A"/>
</dbReference>
<proteinExistence type="predicted"/>
<dbReference type="Proteomes" id="UP000176547">
    <property type="component" value="Unassembled WGS sequence"/>
</dbReference>
<keyword evidence="2" id="KW-0479">Metal-binding</keyword>
<dbReference type="InterPro" id="IPR001818">
    <property type="entry name" value="Pept_M10_metallopeptidase"/>
</dbReference>